<gene>
    <name evidence="2" type="primary">AOR</name>
    <name evidence="2" type="ORF">LOC62_04G006121</name>
</gene>
<proteinExistence type="predicted"/>
<feature type="region of interest" description="Disordered" evidence="1">
    <location>
        <begin position="921"/>
        <end position="972"/>
    </location>
</feature>
<feature type="compositionally biased region" description="Low complexity" evidence="1">
    <location>
        <begin position="335"/>
        <end position="350"/>
    </location>
</feature>
<accession>A0AAF0YD42</accession>
<reference evidence="2" key="1">
    <citation type="submission" date="2023-10" db="EMBL/GenBank/DDBJ databases">
        <authorList>
            <person name="Noh H."/>
        </authorList>
    </citation>
    <scope>NUCLEOTIDE SEQUENCE</scope>
    <source>
        <strain evidence="2">DUCC4014</strain>
    </source>
</reference>
<feature type="compositionally biased region" description="Polar residues" evidence="1">
    <location>
        <begin position="939"/>
        <end position="965"/>
    </location>
</feature>
<sequence>MSKPTFLQSVLGRPSRSYADFAHADDRSLNRKASSSSFASSGYGADRRFYAAPSASASPPQRPRSTASFSQRDSAYDHVDAVERSSDVGAPRPPAFPASIHERRARRVTSDNALRYSAPPPPRHIAFAEEDEYDDDGGIDRGHRDARVEPPRQRRTRTTAANGHVHDLPRHEPERVQRVREAVHAEAEEEEEFEPVHDATPGFDSVERLAPGTGSDLSAVSASSGSAPSSLIVSPQVSTTPGLLFKPNDAAHAVSKPAVPAPPRATTLPVPPVDDSESEDSDNEQFYTPSSSFISLSETAHDDTEAEETPQVTVSALPILRLQPPTPAPIPDPVTSPLDSALASDDSPTTPRAFLAPGDADRIPLRLEPLDEELDEVPELVEPLKVRRKKSSKKTVDTPPKVKKVVAPEIDTPTAKPKKVPVLNIGASPSKVKKAEAELETPPPLPPKPASNAHGRVRGAEIVILGGNDRPSRPTLQRSSSSASTARPRSQSAFNLDEVAAAAPTLTRSKSTKSVKSIKSVKSVKSLREKPSVKALSDVGRATPTRATPSPPASVIAALASGHGRRISHDSRDSASIAASDISRPPSVIRPDNGAVGVRAAGYGKGGWAAASAAPVVMYMPKEGDDGWAAFQPLPPRSRFAPMPGAPSSAQHDGPHGSTDGSRYSGYTPSWASSASQPVSVPSQTSVAPSTGSGESGGYSSRRPSSEIGGHAPVVVVPAPAPPAPAPSKLRDPVPDSDSESEEELEAPSRSYAHPAQTATPPPLIQPPLARVPVAEPVYDYASEAGTPAGGSRAPSEVGSGSYNGTAWNGRLITPDPYDIPRSRTMSMAGSVTSSSPHRTSFTPRLPASPLGQEETHYNRFSVDDQTHYNRFSSLAQPSTLNPDAITFLPVMTSEDSDRLYVPSEPGDAGVRRASSVWSLPRLARSQSGRARSDVGQGRASSDLGTSSLRRKSMNGQRIQLSSRGEGSVAGDVPLMESHGRDQTRVNGYTNLILPTGGGFTDSHARRSSDIDSRVLGLPHAAMAAITLSTAPPTNQKDATPMHLRHHLPAPVDFTSHIKPPGKVHPSQILVQIYAVAIDHVDILALDDKTRADVGKWIPGRSFVGRCISAGEHEKDIHRGDIIVGLVDIKKSGALCEYVIVERRRVARLMHSNHLSLEQLAALPIQGISAHRALRGILRHGQHALVMDAHTGVPALICQEMARHGVAVTAVISGGEDHGREQAACLQHGARGVLTGSPATVMNRLEESSFDIVVDSRGGAVVYEAARRVLVDGGRIISLASAEPSSAAIAAPPRQASGLANIKAAFSKSKRGQKHIKYTYVPPAGTGEPEVDTSGLDTRDVLEEPVMAVLHPVVRHTVPFERGAEVFRWSSDGIDRLGVSAVRLIN</sequence>
<dbReference type="GeneID" id="87809348"/>
<organism evidence="2 3">
    <name type="scientific">Vanrija pseudolonga</name>
    <dbReference type="NCBI Taxonomy" id="143232"/>
    <lineage>
        <taxon>Eukaryota</taxon>
        <taxon>Fungi</taxon>
        <taxon>Dikarya</taxon>
        <taxon>Basidiomycota</taxon>
        <taxon>Agaricomycotina</taxon>
        <taxon>Tremellomycetes</taxon>
        <taxon>Trichosporonales</taxon>
        <taxon>Trichosporonaceae</taxon>
        <taxon>Vanrija</taxon>
    </lineage>
</organism>
<dbReference type="Gene3D" id="3.40.50.720">
    <property type="entry name" value="NAD(P)-binding Rossmann-like Domain"/>
    <property type="match status" value="1"/>
</dbReference>
<feature type="compositionally biased region" description="Low complexity" evidence="1">
    <location>
        <begin position="473"/>
        <end position="493"/>
    </location>
</feature>
<feature type="compositionally biased region" description="Acidic residues" evidence="1">
    <location>
        <begin position="128"/>
        <end position="137"/>
    </location>
</feature>
<dbReference type="SUPFAM" id="SSF51735">
    <property type="entry name" value="NAD(P)-binding Rossmann-fold domains"/>
    <property type="match status" value="1"/>
</dbReference>
<feature type="region of interest" description="Disordered" evidence="1">
    <location>
        <begin position="407"/>
        <end position="590"/>
    </location>
</feature>
<dbReference type="Gene3D" id="3.90.180.10">
    <property type="entry name" value="Medium-chain alcohol dehydrogenases, catalytic domain"/>
    <property type="match status" value="1"/>
</dbReference>
<feature type="compositionally biased region" description="Polar residues" evidence="1">
    <location>
        <begin position="659"/>
        <end position="671"/>
    </location>
</feature>
<feature type="compositionally biased region" description="Pro residues" evidence="1">
    <location>
        <begin position="324"/>
        <end position="334"/>
    </location>
</feature>
<feature type="region of interest" description="Disordered" evidence="1">
    <location>
        <begin position="629"/>
        <end position="768"/>
    </location>
</feature>
<evidence type="ECO:0000256" key="1">
    <source>
        <dbReference type="SAM" id="MobiDB-lite"/>
    </source>
</evidence>
<dbReference type="Proteomes" id="UP000827549">
    <property type="component" value="Chromosome 4"/>
</dbReference>
<name>A0AAF0YD42_9TREE</name>
<dbReference type="EMBL" id="CP086717">
    <property type="protein sequence ID" value="WOO82639.1"/>
    <property type="molecule type" value="Genomic_DNA"/>
</dbReference>
<protein>
    <submittedName>
        <fullName evidence="2">NADPH-dependent alkenal/one oxidoreductase, chloroplastic</fullName>
    </submittedName>
</protein>
<dbReference type="InterPro" id="IPR050700">
    <property type="entry name" value="YIM1/Zinc_Alcohol_DH_Fams"/>
</dbReference>
<feature type="region of interest" description="Disordered" evidence="1">
    <location>
        <begin position="51"/>
        <end position="360"/>
    </location>
</feature>
<evidence type="ECO:0000313" key="2">
    <source>
        <dbReference type="EMBL" id="WOO82639.1"/>
    </source>
</evidence>
<dbReference type="GO" id="GO:0005739">
    <property type="term" value="C:mitochondrion"/>
    <property type="evidence" value="ECO:0007669"/>
    <property type="project" value="TreeGrafter"/>
</dbReference>
<feature type="compositionally biased region" description="Basic and acidic residues" evidence="1">
    <location>
        <begin position="164"/>
        <end position="186"/>
    </location>
</feature>
<feature type="compositionally biased region" description="Basic and acidic residues" evidence="1">
    <location>
        <begin position="138"/>
        <end position="152"/>
    </location>
</feature>
<keyword evidence="3" id="KW-1185">Reference proteome</keyword>
<dbReference type="RefSeq" id="XP_062628671.1">
    <property type="nucleotide sequence ID" value="XM_062772687.1"/>
</dbReference>
<feature type="compositionally biased region" description="Low complexity" evidence="1">
    <location>
        <begin position="512"/>
        <end position="524"/>
    </location>
</feature>
<feature type="compositionally biased region" description="Acidic residues" evidence="1">
    <location>
        <begin position="735"/>
        <end position="746"/>
    </location>
</feature>
<feature type="compositionally biased region" description="Low complexity" evidence="1">
    <location>
        <begin position="672"/>
        <end position="718"/>
    </location>
</feature>
<feature type="compositionally biased region" description="Low complexity" evidence="1">
    <location>
        <begin position="51"/>
        <end position="68"/>
    </location>
</feature>
<dbReference type="InterPro" id="IPR011032">
    <property type="entry name" value="GroES-like_sf"/>
</dbReference>
<dbReference type="PANTHER" id="PTHR11695:SF294">
    <property type="entry name" value="RETICULON-4-INTERACTING PROTEIN 1, MITOCHONDRIAL"/>
    <property type="match status" value="1"/>
</dbReference>
<feature type="compositionally biased region" description="Polar residues" evidence="1">
    <location>
        <begin position="828"/>
        <end position="843"/>
    </location>
</feature>
<evidence type="ECO:0000313" key="3">
    <source>
        <dbReference type="Proteomes" id="UP000827549"/>
    </source>
</evidence>
<feature type="compositionally biased region" description="Acidic residues" evidence="1">
    <location>
        <begin position="274"/>
        <end position="283"/>
    </location>
</feature>
<dbReference type="PANTHER" id="PTHR11695">
    <property type="entry name" value="ALCOHOL DEHYDROGENASE RELATED"/>
    <property type="match status" value="1"/>
</dbReference>
<feature type="compositionally biased region" description="Low complexity" evidence="1">
    <location>
        <begin position="214"/>
        <end position="235"/>
    </location>
</feature>
<dbReference type="InterPro" id="IPR036291">
    <property type="entry name" value="NAD(P)-bd_dom_sf"/>
</dbReference>
<dbReference type="SUPFAM" id="SSF50129">
    <property type="entry name" value="GroES-like"/>
    <property type="match status" value="1"/>
</dbReference>
<feature type="region of interest" description="Disordered" evidence="1">
    <location>
        <begin position="828"/>
        <end position="852"/>
    </location>
</feature>
<feature type="compositionally biased region" description="Low complexity" evidence="1">
    <location>
        <begin position="574"/>
        <end position="584"/>
    </location>
</feature>
<feature type="compositionally biased region" description="Polar residues" evidence="1">
    <location>
        <begin position="284"/>
        <end position="297"/>
    </location>
</feature>
<feature type="compositionally biased region" description="Basic and acidic residues" evidence="1">
    <location>
        <begin position="74"/>
        <end position="86"/>
    </location>
</feature>